<keyword evidence="9" id="KW-1185">Reference proteome</keyword>
<protein>
    <submittedName>
        <fullName evidence="8">FAD-dependent oxidoreductase</fullName>
    </submittedName>
</protein>
<dbReference type="SUPFAM" id="SSF51905">
    <property type="entry name" value="FAD/NAD(P)-binding domain"/>
    <property type="match status" value="1"/>
</dbReference>
<evidence type="ECO:0000313" key="9">
    <source>
        <dbReference type="Proteomes" id="UP001517376"/>
    </source>
</evidence>
<dbReference type="InterPro" id="IPR007867">
    <property type="entry name" value="GMC_OxRtase_C"/>
</dbReference>
<proteinExistence type="inferred from homology"/>
<dbReference type="InterPro" id="IPR036188">
    <property type="entry name" value="FAD/NAD-bd_sf"/>
</dbReference>
<accession>A0ABW9Y5R0</accession>
<keyword evidence="5" id="KW-0560">Oxidoreductase</keyword>
<gene>
    <name evidence="8" type="ORF">GU920_10180</name>
</gene>
<evidence type="ECO:0000256" key="4">
    <source>
        <dbReference type="ARBA" id="ARBA00022827"/>
    </source>
</evidence>
<dbReference type="PANTHER" id="PTHR42784:SF1">
    <property type="entry name" value="PYRANOSE 2-OXIDASE"/>
    <property type="match status" value="1"/>
</dbReference>
<dbReference type="Proteomes" id="UP001517376">
    <property type="component" value="Unassembled WGS sequence"/>
</dbReference>
<evidence type="ECO:0000313" key="8">
    <source>
        <dbReference type="EMBL" id="NBE07905.1"/>
    </source>
</evidence>
<dbReference type="InterPro" id="IPR051473">
    <property type="entry name" value="P2Ox-like"/>
</dbReference>
<organism evidence="8 9">
    <name type="scientific">Paragemmobacter ruber</name>
    <dbReference type="NCBI Taxonomy" id="1985673"/>
    <lineage>
        <taxon>Bacteria</taxon>
        <taxon>Pseudomonadati</taxon>
        <taxon>Pseudomonadota</taxon>
        <taxon>Alphaproteobacteria</taxon>
        <taxon>Rhodobacterales</taxon>
        <taxon>Paracoccaceae</taxon>
        <taxon>Paragemmobacter</taxon>
    </lineage>
</organism>
<evidence type="ECO:0000259" key="7">
    <source>
        <dbReference type="Pfam" id="PF05199"/>
    </source>
</evidence>
<dbReference type="EMBL" id="JAAATW010000002">
    <property type="protein sequence ID" value="NBE07905.1"/>
    <property type="molecule type" value="Genomic_DNA"/>
</dbReference>
<comment type="caution">
    <text evidence="8">The sequence shown here is derived from an EMBL/GenBank/DDBJ whole genome shotgun (WGS) entry which is preliminary data.</text>
</comment>
<comment type="similarity">
    <text evidence="2">Belongs to the GMC oxidoreductase family.</text>
</comment>
<feature type="domain" description="Glucose-methanol-choline oxidoreductase N-terminal" evidence="6">
    <location>
        <begin position="195"/>
        <end position="296"/>
    </location>
</feature>
<dbReference type="RefSeq" id="WP_161766911.1">
    <property type="nucleotide sequence ID" value="NZ_JAAATW010000002.1"/>
</dbReference>
<dbReference type="Pfam" id="PF13450">
    <property type="entry name" value="NAD_binding_8"/>
    <property type="match status" value="1"/>
</dbReference>
<name>A0ABW9Y5R0_9RHOB</name>
<keyword evidence="4" id="KW-0274">FAD</keyword>
<dbReference type="PANTHER" id="PTHR42784">
    <property type="entry name" value="PYRANOSE 2-OXIDASE"/>
    <property type="match status" value="1"/>
</dbReference>
<evidence type="ECO:0000256" key="2">
    <source>
        <dbReference type="ARBA" id="ARBA00010790"/>
    </source>
</evidence>
<evidence type="ECO:0000256" key="3">
    <source>
        <dbReference type="ARBA" id="ARBA00022630"/>
    </source>
</evidence>
<dbReference type="Gene3D" id="3.50.50.60">
    <property type="entry name" value="FAD/NAD(P)-binding domain"/>
    <property type="match status" value="3"/>
</dbReference>
<dbReference type="InterPro" id="IPR000172">
    <property type="entry name" value="GMC_OxRdtase_N"/>
</dbReference>
<feature type="domain" description="Glucose-methanol-choline oxidoreductase C-terminal" evidence="7">
    <location>
        <begin position="432"/>
        <end position="485"/>
    </location>
</feature>
<sequence>MGDWDDLIIGSGMGGATLAAALAPTGRRVLIVERGERLPDSPEARDATAIFRRGHFRPKETWLDAEGRPFNPGNYAFVGGNTKFYGAVLLRYRAEDFRPLRHMGGVTPGWPISYEVLEPFYAAAEHLYRVRGDAAGDPTEPPRSRPYPFPPVPDEPDIAALRRAFAAQGLHPSSLPLGVDLEAWLRRAPTTWDAFPDSTGAKSDAESCALAEALRHPNVTLMTGTRVVRLLAEGRRVTGVEVEGPQGRPATLRAGRVCLCAGAVMTAGLLLASANAAHPAGLANGSGQVGRNFMNHNLTAMIAVNPFRRNRTVYEKTIQFNDWYLTGGPGGTPLGNVQMLGRVTGPILAGESGLPLPLAHWLAEHSIHIMAMSEDLPDPDSRVMWRDGQIVLDWRRTNVAAHELLVRRLKGAMRRAGWPIVLAKGFPKSKPSHQCGTARMGEDPARSVVDVNLKAHDLDNLYIADASVLPTSAAVNPSLTVAALALRLGAHLGAHLGEDLPG</sequence>
<dbReference type="Pfam" id="PF00732">
    <property type="entry name" value="GMC_oxred_N"/>
    <property type="match status" value="1"/>
</dbReference>
<dbReference type="Pfam" id="PF05199">
    <property type="entry name" value="GMC_oxred_C"/>
    <property type="match status" value="1"/>
</dbReference>
<comment type="cofactor">
    <cofactor evidence="1">
        <name>FAD</name>
        <dbReference type="ChEBI" id="CHEBI:57692"/>
    </cofactor>
</comment>
<evidence type="ECO:0000259" key="6">
    <source>
        <dbReference type="Pfam" id="PF00732"/>
    </source>
</evidence>
<evidence type="ECO:0000256" key="1">
    <source>
        <dbReference type="ARBA" id="ARBA00001974"/>
    </source>
</evidence>
<keyword evidence="3" id="KW-0285">Flavoprotein</keyword>
<reference evidence="9" key="1">
    <citation type="submission" date="2020-01" db="EMBL/GenBank/DDBJ databases">
        <title>Sphingomonas sp. strain CSW-10.</title>
        <authorList>
            <person name="Chen W.-M."/>
        </authorList>
    </citation>
    <scope>NUCLEOTIDE SEQUENCE [LARGE SCALE GENOMIC DNA]</scope>
    <source>
        <strain evidence="9">CCP-1</strain>
    </source>
</reference>
<evidence type="ECO:0000256" key="5">
    <source>
        <dbReference type="ARBA" id="ARBA00023002"/>
    </source>
</evidence>